<accession>A0A0A1F8K8</accession>
<dbReference type="EMBL" id="CP009962">
    <property type="protein sequence ID" value="AIY40009.1"/>
    <property type="molecule type" value="Genomic_DNA"/>
</dbReference>
<gene>
    <name evidence="1" type="ORF">LT85_0849</name>
</gene>
<sequence length="40" mass="4365">MCIGIFNYMTTQNFNSTCQAAANGALALCRVVKAKKQQLI</sequence>
<dbReference type="Proteomes" id="UP000030302">
    <property type="component" value="Chromosome"/>
</dbReference>
<evidence type="ECO:0000313" key="1">
    <source>
        <dbReference type="EMBL" id="AIY40009.1"/>
    </source>
</evidence>
<dbReference type="AlphaFoldDB" id="A0A0A1F8K8"/>
<protein>
    <submittedName>
        <fullName evidence="1">Uncharacterized protein</fullName>
    </submittedName>
</protein>
<dbReference type="STRING" id="279058.LT85_0849"/>
<organism evidence="1 2">
    <name type="scientific">Collimonas arenae</name>
    <dbReference type="NCBI Taxonomy" id="279058"/>
    <lineage>
        <taxon>Bacteria</taxon>
        <taxon>Pseudomonadati</taxon>
        <taxon>Pseudomonadota</taxon>
        <taxon>Betaproteobacteria</taxon>
        <taxon>Burkholderiales</taxon>
        <taxon>Oxalobacteraceae</taxon>
        <taxon>Collimonas</taxon>
    </lineage>
</organism>
<name>A0A0A1F8K8_9BURK</name>
<keyword evidence="2" id="KW-1185">Reference proteome</keyword>
<dbReference type="KEGG" id="care:LT85_0849"/>
<proteinExistence type="predicted"/>
<reference evidence="2" key="1">
    <citation type="journal article" date="2014" name="Soil Biol. Biochem.">
        <title>Structure and function of bacterial communities in ageing soils: Insights from the Mendocino ecological staircase.</title>
        <authorList>
            <person name="Uroz S."/>
            <person name="Tech J.J."/>
            <person name="Sawaya N.A."/>
            <person name="Frey-Klett P."/>
            <person name="Leveau J.H.J."/>
        </authorList>
    </citation>
    <scope>NUCLEOTIDE SEQUENCE [LARGE SCALE GENOMIC DNA]</scope>
    <source>
        <strain evidence="2">Cal35</strain>
    </source>
</reference>
<dbReference type="HOGENOM" id="CLU_3287845_0_0_4"/>
<evidence type="ECO:0000313" key="2">
    <source>
        <dbReference type="Proteomes" id="UP000030302"/>
    </source>
</evidence>